<dbReference type="InterPro" id="IPR036021">
    <property type="entry name" value="Tungsten_al_ferr_oxy-like_C"/>
</dbReference>
<evidence type="ECO:0000313" key="2">
    <source>
        <dbReference type="EMBL" id="GAI84666.1"/>
    </source>
</evidence>
<dbReference type="InterPro" id="IPR013985">
    <property type="entry name" value="Ald_Fedxn_OxRdtase_dom3"/>
</dbReference>
<protein>
    <recommendedName>
        <fullName evidence="1">Aldehyde ferredoxin oxidoreductase C-terminal domain-containing protein</fullName>
    </recommendedName>
</protein>
<evidence type="ECO:0000259" key="1">
    <source>
        <dbReference type="Pfam" id="PF01314"/>
    </source>
</evidence>
<dbReference type="Pfam" id="PF01314">
    <property type="entry name" value="AFOR_C"/>
    <property type="match status" value="1"/>
</dbReference>
<dbReference type="Gene3D" id="1.10.569.10">
    <property type="entry name" value="Aldehyde Ferredoxin Oxidoreductase Protein, subunit A, domain 2"/>
    <property type="match status" value="1"/>
</dbReference>
<dbReference type="GO" id="GO:0016625">
    <property type="term" value="F:oxidoreductase activity, acting on the aldehyde or oxo group of donors, iron-sulfur protein as acceptor"/>
    <property type="evidence" value="ECO:0007669"/>
    <property type="project" value="InterPro"/>
</dbReference>
<dbReference type="InterPro" id="IPR013984">
    <property type="entry name" value="Ald_Fedxn_OxRdtase_dom2"/>
</dbReference>
<reference evidence="2" key="1">
    <citation type="journal article" date="2014" name="Front. Microbiol.">
        <title>High frequency of phylogenetically diverse reductive dehalogenase-homologous genes in deep subseafloor sedimentary metagenomes.</title>
        <authorList>
            <person name="Kawai M."/>
            <person name="Futagami T."/>
            <person name="Toyoda A."/>
            <person name="Takaki Y."/>
            <person name="Nishi S."/>
            <person name="Hori S."/>
            <person name="Arai W."/>
            <person name="Tsubouchi T."/>
            <person name="Morono Y."/>
            <person name="Uchiyama I."/>
            <person name="Ito T."/>
            <person name="Fujiyama A."/>
            <person name="Inagaki F."/>
            <person name="Takami H."/>
        </authorList>
    </citation>
    <scope>NUCLEOTIDE SEQUENCE</scope>
    <source>
        <strain evidence="2">Expedition CK06-06</strain>
    </source>
</reference>
<proteinExistence type="predicted"/>
<dbReference type="AlphaFoldDB" id="X1SZU6"/>
<dbReference type="EMBL" id="BARW01007105">
    <property type="protein sequence ID" value="GAI84666.1"/>
    <property type="molecule type" value="Genomic_DNA"/>
</dbReference>
<gene>
    <name evidence="2" type="ORF">S12H4_14865</name>
</gene>
<comment type="caution">
    <text evidence="2">The sequence shown here is derived from an EMBL/GenBank/DDBJ whole genome shotgun (WGS) entry which is preliminary data.</text>
</comment>
<feature type="domain" description="Aldehyde ferredoxin oxidoreductase C-terminal" evidence="1">
    <location>
        <begin position="8"/>
        <end position="310"/>
    </location>
</feature>
<dbReference type="PANTHER" id="PTHR30038">
    <property type="entry name" value="ALDEHYDE FERREDOXIN OXIDOREDUCTASE"/>
    <property type="match status" value="1"/>
</dbReference>
<sequence length="319" mass="35656">MESKRYGLIKSHQPEYETTAAFTGNCLNSNFDSVVKINDMCNRYGMDTISAGGLVAFVTDCFEQGIISKKDTDGLEIRWGNHKAMVALIEKIAKREGIGNVLADGLEKAAEHMGKKAQHLAIHVRGEALPMHDPRYEPAMALIYKVNASPAKHLPASQFLKPPGLDLQIPAFSTEKHLQRERARAIRILEALNNSNNCAGLCIRGYLAYDVQFLPKFLTAATGKEWTLEELITVGERVANMRQGFNIRDEVNLINEYFPSLVLGNPPFRKGPLKGVTIDLKLMTDEYFQTMDWSKEDGKPSKKRLVELGLEDVAQDLYA</sequence>
<accession>X1SZU6</accession>
<name>X1SZU6_9ZZZZ</name>
<dbReference type="PANTHER" id="PTHR30038:SF0">
    <property type="entry name" value="TUNGSTEN-CONTAINING ALDEHYDE FERREDOXIN OXIDOREDUCTASE"/>
    <property type="match status" value="1"/>
</dbReference>
<dbReference type="InterPro" id="IPR051919">
    <property type="entry name" value="W-dependent_AOR"/>
</dbReference>
<dbReference type="SUPFAM" id="SSF48310">
    <property type="entry name" value="Aldehyde ferredoxin oxidoreductase, C-terminal domains"/>
    <property type="match status" value="1"/>
</dbReference>
<dbReference type="Gene3D" id="1.10.599.10">
    <property type="entry name" value="Aldehyde Ferredoxin Oxidoreductase Protein, subunit A, domain 3"/>
    <property type="match status" value="1"/>
</dbReference>
<organism evidence="2">
    <name type="scientific">marine sediment metagenome</name>
    <dbReference type="NCBI Taxonomy" id="412755"/>
    <lineage>
        <taxon>unclassified sequences</taxon>
        <taxon>metagenomes</taxon>
        <taxon>ecological metagenomes</taxon>
    </lineage>
</organism>
<dbReference type="GO" id="GO:0009055">
    <property type="term" value="F:electron transfer activity"/>
    <property type="evidence" value="ECO:0007669"/>
    <property type="project" value="InterPro"/>
</dbReference>
<dbReference type="GO" id="GO:0051536">
    <property type="term" value="F:iron-sulfur cluster binding"/>
    <property type="evidence" value="ECO:0007669"/>
    <property type="project" value="InterPro"/>
</dbReference>
<dbReference type="InterPro" id="IPR001203">
    <property type="entry name" value="OxRdtase_Ald_Fedxn_C"/>
</dbReference>